<comment type="caution">
    <text evidence="7">The sequence shown here is derived from an EMBL/GenBank/DDBJ whole genome shotgun (WGS) entry which is preliminary data.</text>
</comment>
<dbReference type="InterPro" id="IPR015867">
    <property type="entry name" value="N-reg_PII/ATP_PRibTrfase_C"/>
</dbReference>
<evidence type="ECO:0000313" key="8">
    <source>
        <dbReference type="Proteomes" id="UP000035009"/>
    </source>
</evidence>
<sequence length="373" mass="39202">MTRTLAEVILRLDTAYPPALAESWDSVGLVCGDPTEPVRRVVVCVDVTDSVVDHAIDVGADLVLAHHPLLLRGVDTVSAGTPKGRIVHRLIRANCALFTAHTNADKARPGVSDALADALGLVDTRPLDVEPAQVLDKWVVMVPESNVDQVTEAMFAAGAGAIGDYRDCRWGVVGTGQFRPVEGASPAIGGVGELTHVDEERVETVAPRRARSAVLAALRAAHPYEEPAFDVFEQAAVDSDLGLGRIGRLPARMRLDEFVAHAGTALPSAAWPIRAAGDPAAVVETVAVCGGAGDSLIGAATAAGVDAYVTGDLRHHVVDEARRAGAPALIDAGHWATEFPWCTSAADILTDFGCETTVYAPPTDPFTVVDRQR</sequence>
<accession>M3VDU4</accession>
<feature type="binding site" evidence="6">
    <location>
        <position position="67"/>
    </location>
    <ligand>
        <name>a divalent metal cation</name>
        <dbReference type="ChEBI" id="CHEBI:60240"/>
        <label>1</label>
    </ligand>
</feature>
<comment type="similarity">
    <text evidence="1 5">Belongs to the GTP cyclohydrolase I type 2/NIF3 family.</text>
</comment>
<proteinExistence type="inferred from homology"/>
<dbReference type="STRING" id="410332.SAMN04488550_2849"/>
<dbReference type="Gene3D" id="3.40.1390.30">
    <property type="entry name" value="NIF3 (NGG1p interacting factor 3)-like"/>
    <property type="match status" value="1"/>
</dbReference>
<protein>
    <recommendedName>
        <fullName evidence="3 5">GTP cyclohydrolase 1 type 2 homolog</fullName>
    </recommendedName>
</protein>
<gene>
    <name evidence="7" type="ORF">GM1_004_01690</name>
</gene>
<dbReference type="SUPFAM" id="SSF102705">
    <property type="entry name" value="NIF3 (NGG1p interacting factor 3)-like"/>
    <property type="match status" value="1"/>
</dbReference>
<evidence type="ECO:0000313" key="7">
    <source>
        <dbReference type="EMBL" id="GAC78724.1"/>
    </source>
</evidence>
<dbReference type="FunFam" id="3.40.1390.30:FF:000001">
    <property type="entry name" value="GTP cyclohydrolase 1 type 2"/>
    <property type="match status" value="1"/>
</dbReference>
<dbReference type="PIRSF" id="PIRSF037489">
    <property type="entry name" value="UCP037489_NIF3_YqfO"/>
    <property type="match status" value="1"/>
</dbReference>
<dbReference type="Gene3D" id="3.30.70.120">
    <property type="match status" value="1"/>
</dbReference>
<evidence type="ECO:0000256" key="4">
    <source>
        <dbReference type="ARBA" id="ARBA00022723"/>
    </source>
</evidence>
<feature type="binding site" evidence="6">
    <location>
        <position position="338"/>
    </location>
    <ligand>
        <name>a divalent metal cation</name>
        <dbReference type="ChEBI" id="CHEBI:60240"/>
        <label>1</label>
    </ligand>
</feature>
<dbReference type="AlphaFoldDB" id="M3VDU4"/>
<dbReference type="Proteomes" id="UP000035009">
    <property type="component" value="Unassembled WGS sequence"/>
</dbReference>
<dbReference type="PANTHER" id="PTHR13799">
    <property type="entry name" value="NGG1 INTERACTING FACTOR 3"/>
    <property type="match status" value="1"/>
</dbReference>
<dbReference type="EMBL" id="BAOP01000004">
    <property type="protein sequence ID" value="GAC78724.1"/>
    <property type="molecule type" value="Genomic_DNA"/>
</dbReference>
<dbReference type="FunFam" id="3.30.70.120:FF:000006">
    <property type="entry name" value="GTP cyclohydrolase 1 type 2 homolog"/>
    <property type="match status" value="1"/>
</dbReference>
<keyword evidence="8" id="KW-1185">Reference proteome</keyword>
<evidence type="ECO:0000256" key="6">
    <source>
        <dbReference type="PIRSR" id="PIRSR602678-1"/>
    </source>
</evidence>
<dbReference type="InterPro" id="IPR002678">
    <property type="entry name" value="DUF34/NIF3"/>
</dbReference>
<evidence type="ECO:0000256" key="5">
    <source>
        <dbReference type="PIRNR" id="PIRNR037489"/>
    </source>
</evidence>
<evidence type="ECO:0000256" key="1">
    <source>
        <dbReference type="ARBA" id="ARBA00006964"/>
    </source>
</evidence>
<feature type="binding site" evidence="6">
    <location>
        <position position="105"/>
    </location>
    <ligand>
        <name>a divalent metal cation</name>
        <dbReference type="ChEBI" id="CHEBI:60240"/>
        <label>1</label>
    </ligand>
</feature>
<feature type="binding site" evidence="6">
    <location>
        <position position="334"/>
    </location>
    <ligand>
        <name>a divalent metal cation</name>
        <dbReference type="ChEBI" id="CHEBI:60240"/>
        <label>1</label>
    </ligand>
</feature>
<reference evidence="7 8" key="1">
    <citation type="submission" date="2013-02" db="EMBL/GenBank/DDBJ databases">
        <title>Whole genome shotgun sequence of Gordonia malaquae NBRC 108250.</title>
        <authorList>
            <person name="Yoshida I."/>
            <person name="Hosoyama A."/>
            <person name="Tsuchikane K."/>
            <person name="Ando Y."/>
            <person name="Baba S."/>
            <person name="Ohji S."/>
            <person name="Hamada M."/>
            <person name="Tamura T."/>
            <person name="Yamazoe A."/>
            <person name="Yamazaki S."/>
            <person name="Fujita N."/>
        </authorList>
    </citation>
    <scope>NUCLEOTIDE SEQUENCE [LARGE SCALE GENOMIC DNA]</scope>
    <source>
        <strain evidence="7 8">NBRC 108250</strain>
    </source>
</reference>
<comment type="subunit">
    <text evidence="2">Homohexamer.</text>
</comment>
<organism evidence="7 8">
    <name type="scientific">Gordonia malaquae NBRC 108250</name>
    <dbReference type="NCBI Taxonomy" id="1223542"/>
    <lineage>
        <taxon>Bacteria</taxon>
        <taxon>Bacillati</taxon>
        <taxon>Actinomycetota</taxon>
        <taxon>Actinomycetes</taxon>
        <taxon>Mycobacteriales</taxon>
        <taxon>Gordoniaceae</taxon>
        <taxon>Gordonia</taxon>
    </lineage>
</organism>
<dbReference type="InterPro" id="IPR017221">
    <property type="entry name" value="DUF34/NIF3_bac"/>
</dbReference>
<dbReference type="GO" id="GO:0046872">
    <property type="term" value="F:metal ion binding"/>
    <property type="evidence" value="ECO:0007669"/>
    <property type="project" value="UniProtKB-UniRule"/>
</dbReference>
<dbReference type="RefSeq" id="WP_008376855.1">
    <property type="nucleotide sequence ID" value="NZ_BAOP01000004.1"/>
</dbReference>
<dbReference type="InterPro" id="IPR036069">
    <property type="entry name" value="DUF34/NIF3_sf"/>
</dbReference>
<feature type="binding site" evidence="6">
    <location>
        <position position="66"/>
    </location>
    <ligand>
        <name>a divalent metal cation</name>
        <dbReference type="ChEBI" id="CHEBI:60240"/>
        <label>1</label>
    </ligand>
</feature>
<evidence type="ECO:0000256" key="3">
    <source>
        <dbReference type="ARBA" id="ARBA00022112"/>
    </source>
</evidence>
<dbReference type="PANTHER" id="PTHR13799:SF14">
    <property type="entry name" value="GTP CYCLOHYDROLASE 1 TYPE 2 HOMOLOG"/>
    <property type="match status" value="1"/>
</dbReference>
<dbReference type="NCBIfam" id="TIGR00486">
    <property type="entry name" value="YbgI_SA1388"/>
    <property type="match status" value="1"/>
</dbReference>
<name>M3VDU4_GORML</name>
<dbReference type="eggNOG" id="COG0327">
    <property type="taxonomic scope" value="Bacteria"/>
</dbReference>
<dbReference type="GO" id="GO:0005737">
    <property type="term" value="C:cytoplasm"/>
    <property type="evidence" value="ECO:0007669"/>
    <property type="project" value="TreeGrafter"/>
</dbReference>
<dbReference type="OrthoDB" id="9795763at2"/>
<keyword evidence="4 5" id="KW-0479">Metal-binding</keyword>
<dbReference type="Pfam" id="PF01784">
    <property type="entry name" value="DUF34_NIF3"/>
    <property type="match status" value="1"/>
</dbReference>
<evidence type="ECO:0000256" key="2">
    <source>
        <dbReference type="ARBA" id="ARBA00011643"/>
    </source>
</evidence>